<dbReference type="Gene3D" id="3.40.50.720">
    <property type="entry name" value="NAD(P)-binding Rossmann-like Domain"/>
    <property type="match status" value="1"/>
</dbReference>
<dbReference type="PANTHER" id="PTHR43593">
    <property type="match status" value="1"/>
</dbReference>
<accession>A0A317CLG5</accession>
<feature type="domain" description="Gfo/Idh/MocA-like oxidoreductase C-terminal" evidence="2">
    <location>
        <begin position="139"/>
        <end position="363"/>
    </location>
</feature>
<dbReference type="RefSeq" id="WP_109821622.1">
    <property type="nucleotide sequence ID" value="NZ_QGKL01000006.1"/>
</dbReference>
<proteinExistence type="predicted"/>
<dbReference type="Pfam" id="PF02894">
    <property type="entry name" value="GFO_IDH_MocA_C"/>
    <property type="match status" value="1"/>
</dbReference>
<dbReference type="AlphaFoldDB" id="A0A317CLG5"/>
<organism evidence="3 4">
    <name type="scientific">Leucothrix arctica</name>
    <dbReference type="NCBI Taxonomy" id="1481894"/>
    <lineage>
        <taxon>Bacteria</taxon>
        <taxon>Pseudomonadati</taxon>
        <taxon>Pseudomonadota</taxon>
        <taxon>Gammaproteobacteria</taxon>
        <taxon>Thiotrichales</taxon>
        <taxon>Thiotrichaceae</taxon>
        <taxon>Leucothrix</taxon>
    </lineage>
</organism>
<evidence type="ECO:0000259" key="1">
    <source>
        <dbReference type="Pfam" id="PF01408"/>
    </source>
</evidence>
<name>A0A317CLG5_9GAMM</name>
<dbReference type="InterPro" id="IPR000683">
    <property type="entry name" value="Gfo/Idh/MocA-like_OxRdtase_N"/>
</dbReference>
<dbReference type="InterPro" id="IPR004104">
    <property type="entry name" value="Gfo/Idh/MocA-like_OxRdtase_C"/>
</dbReference>
<sequence length="374" mass="41292">MSKELRYGILGCGMMGQEHIRNIDLIEGASVTAIADPDAGMQQENKRFAPNARFCNDLDELLAGNDFDALLIVSPNYQHASQLMEVFAKTQLPILVEKPICTELKDVAMIRKAAAAHPAPVWVAMEYRYMPAITQFVKHVLDGDLGDLKTLTVCEHRFPFLEKVGDWNRFNKNSGGTLVEKCCHFFDLMRLVMQEEVLSVMASGAMDYNHIDERYDGEQPDIIDNAFVIVNFVSGKRAMLELNMFAEGSRYQEQITAIGPDAKLECLLPGPGRFWPVETLGAAPVSKVIISPRDPKGPIESDIPVDPTILEAGDHNGSTFYQHVGFHKAVTEGAEVEVTVDDGLRAVVIGMAAQESIRTGQVVYVTEHGFGYSA</sequence>
<gene>
    <name evidence="3" type="ORF">DKT75_01260</name>
</gene>
<dbReference type="InterPro" id="IPR036291">
    <property type="entry name" value="NAD(P)-bd_dom_sf"/>
</dbReference>
<dbReference type="SUPFAM" id="SSF55347">
    <property type="entry name" value="Glyceraldehyde-3-phosphate dehydrogenase-like, C-terminal domain"/>
    <property type="match status" value="1"/>
</dbReference>
<dbReference type="GO" id="GO:0000166">
    <property type="term" value="F:nucleotide binding"/>
    <property type="evidence" value="ECO:0007669"/>
    <property type="project" value="InterPro"/>
</dbReference>
<evidence type="ECO:0000313" key="3">
    <source>
        <dbReference type="EMBL" id="PWQ99356.1"/>
    </source>
</evidence>
<keyword evidence="4" id="KW-1185">Reference proteome</keyword>
<feature type="domain" description="Gfo/Idh/MocA-like oxidoreductase N-terminal" evidence="1">
    <location>
        <begin position="5"/>
        <end position="124"/>
    </location>
</feature>
<reference evidence="3 4" key="1">
    <citation type="submission" date="2018-05" db="EMBL/GenBank/DDBJ databases">
        <title>Leucothrix arctica sp. nov., isolated from Arctic seawater.</title>
        <authorList>
            <person name="Choi A."/>
            <person name="Baek K."/>
        </authorList>
    </citation>
    <scope>NUCLEOTIDE SEQUENCE [LARGE SCALE GENOMIC DNA]</scope>
    <source>
        <strain evidence="3 4">IMCC9719</strain>
    </source>
</reference>
<comment type="caution">
    <text evidence="3">The sequence shown here is derived from an EMBL/GenBank/DDBJ whole genome shotgun (WGS) entry which is preliminary data.</text>
</comment>
<evidence type="ECO:0000259" key="2">
    <source>
        <dbReference type="Pfam" id="PF02894"/>
    </source>
</evidence>
<dbReference type="OrthoDB" id="9774191at2"/>
<evidence type="ECO:0000313" key="4">
    <source>
        <dbReference type="Proteomes" id="UP000245506"/>
    </source>
</evidence>
<dbReference type="Proteomes" id="UP000245506">
    <property type="component" value="Unassembled WGS sequence"/>
</dbReference>
<dbReference type="PANTHER" id="PTHR43593:SF1">
    <property type="entry name" value="INOSITOL 2-DEHYDROGENASE"/>
    <property type="match status" value="1"/>
</dbReference>
<dbReference type="Gene3D" id="3.30.360.10">
    <property type="entry name" value="Dihydrodipicolinate Reductase, domain 2"/>
    <property type="match status" value="1"/>
</dbReference>
<dbReference type="Pfam" id="PF01408">
    <property type="entry name" value="GFO_IDH_MocA"/>
    <property type="match status" value="1"/>
</dbReference>
<protein>
    <submittedName>
        <fullName evidence="3">Oxidoreductase</fullName>
    </submittedName>
</protein>
<dbReference type="EMBL" id="QGKL01000006">
    <property type="protein sequence ID" value="PWQ99356.1"/>
    <property type="molecule type" value="Genomic_DNA"/>
</dbReference>
<dbReference type="InterPro" id="IPR050424">
    <property type="entry name" value="Gfo-Idh-MocA_inositol_DH"/>
</dbReference>
<dbReference type="SUPFAM" id="SSF51735">
    <property type="entry name" value="NAD(P)-binding Rossmann-fold domains"/>
    <property type="match status" value="1"/>
</dbReference>